<protein>
    <submittedName>
        <fullName evidence="1">Uncharacterized protein</fullName>
    </submittedName>
</protein>
<keyword evidence="2" id="KW-1185">Reference proteome</keyword>
<dbReference type="PANTHER" id="PTHR40619:SF3">
    <property type="entry name" value="FUNGAL STAND N-TERMINAL GOODBYE DOMAIN-CONTAINING PROTEIN"/>
    <property type="match status" value="1"/>
</dbReference>
<dbReference type="AlphaFoldDB" id="A0AAN6T0S0"/>
<name>A0AAN6T0S0_9PEZI</name>
<reference evidence="1" key="2">
    <citation type="submission" date="2023-05" db="EMBL/GenBank/DDBJ databases">
        <authorList>
            <consortium name="Lawrence Berkeley National Laboratory"/>
            <person name="Steindorff A."/>
            <person name="Hensen N."/>
            <person name="Bonometti L."/>
            <person name="Westerberg I."/>
            <person name="Brannstrom I.O."/>
            <person name="Guillou S."/>
            <person name="Cros-Aarteil S."/>
            <person name="Calhoun S."/>
            <person name="Haridas S."/>
            <person name="Kuo A."/>
            <person name="Mondo S."/>
            <person name="Pangilinan J."/>
            <person name="Riley R."/>
            <person name="Labutti K."/>
            <person name="Andreopoulos B."/>
            <person name="Lipzen A."/>
            <person name="Chen C."/>
            <person name="Yanf M."/>
            <person name="Daum C."/>
            <person name="Ng V."/>
            <person name="Clum A."/>
            <person name="Ohm R."/>
            <person name="Martin F."/>
            <person name="Silar P."/>
            <person name="Natvig D."/>
            <person name="Lalanne C."/>
            <person name="Gautier V."/>
            <person name="Ament-Velasquez S.L."/>
            <person name="Kruys A."/>
            <person name="Hutchinson M.I."/>
            <person name="Powell A.J."/>
            <person name="Barry K."/>
            <person name="Miller A.N."/>
            <person name="Grigoriev I.V."/>
            <person name="Debuchy R."/>
            <person name="Gladieux P."/>
            <person name="Thoren M.H."/>
            <person name="Johannesson H."/>
        </authorList>
    </citation>
    <scope>NUCLEOTIDE SEQUENCE</scope>
    <source>
        <strain evidence="1">CBS 757.83</strain>
    </source>
</reference>
<sequence length="527" mass="58294">MMAEPMDLGLVTDFLSKHAGKHASEMANVDPEALKKAKDMYLTSHGRLPSRPSPQPLRPSSQLEAFTKEFSSSVKAFLERSRDREASAAFAASSWDGLQREAARARNWRRPFEVFDRAAEKVMTSCCIEFLLELMPYGEYSSALTGGLTLAYHAGASRVPQRDNVLLTRLRVQAASKKEKTREDILELFDSLSERGKQTKARIRLYSYDPDLRSSAEALYMAVLDCVRHSMAWLDARSAAESFKAFFQQSRYGSKLEDARENMKIKAKQFDDAVDLCLMRQVSDIRDGVEWLKFPANATFALAGFVKDFPTMAREVLLREAQENQARAGHFLQASHMQPQPAAAALARGFAALTRLFVVVHEGVQQQGIGLSTLSHLCGLMACTMRAPGMYTLAFFCGLHTAANARLQGGRGVMIALTLQLLRALGEVTFSSPLDPTTVLQRLAAGDLETICSVFSMALSYVPAGMVFVLIDGAHWNGTETRSAEMRAVRFDWSLAVQDLYMERQVFARGNSGAEELVIAGAASRRA</sequence>
<dbReference type="PANTHER" id="PTHR40619">
    <property type="entry name" value="FUNGAL STAND N-TERMINAL GOODBYE DOMAIN-CONTAINING PROTEIN"/>
    <property type="match status" value="1"/>
</dbReference>
<dbReference type="Proteomes" id="UP001305647">
    <property type="component" value="Unassembled WGS sequence"/>
</dbReference>
<accession>A0AAN6T0S0</accession>
<evidence type="ECO:0000313" key="1">
    <source>
        <dbReference type="EMBL" id="KAK4100558.1"/>
    </source>
</evidence>
<organism evidence="1 2">
    <name type="scientific">Parathielavia hyrcaniae</name>
    <dbReference type="NCBI Taxonomy" id="113614"/>
    <lineage>
        <taxon>Eukaryota</taxon>
        <taxon>Fungi</taxon>
        <taxon>Dikarya</taxon>
        <taxon>Ascomycota</taxon>
        <taxon>Pezizomycotina</taxon>
        <taxon>Sordariomycetes</taxon>
        <taxon>Sordariomycetidae</taxon>
        <taxon>Sordariales</taxon>
        <taxon>Chaetomiaceae</taxon>
        <taxon>Parathielavia</taxon>
    </lineage>
</organism>
<reference evidence="1" key="1">
    <citation type="journal article" date="2023" name="Mol. Phylogenet. Evol.">
        <title>Genome-scale phylogeny and comparative genomics of the fungal order Sordariales.</title>
        <authorList>
            <person name="Hensen N."/>
            <person name="Bonometti L."/>
            <person name="Westerberg I."/>
            <person name="Brannstrom I.O."/>
            <person name="Guillou S."/>
            <person name="Cros-Aarteil S."/>
            <person name="Calhoun S."/>
            <person name="Haridas S."/>
            <person name="Kuo A."/>
            <person name="Mondo S."/>
            <person name="Pangilinan J."/>
            <person name="Riley R."/>
            <person name="LaButti K."/>
            <person name="Andreopoulos B."/>
            <person name="Lipzen A."/>
            <person name="Chen C."/>
            <person name="Yan M."/>
            <person name="Daum C."/>
            <person name="Ng V."/>
            <person name="Clum A."/>
            <person name="Steindorff A."/>
            <person name="Ohm R.A."/>
            <person name="Martin F."/>
            <person name="Silar P."/>
            <person name="Natvig D.O."/>
            <person name="Lalanne C."/>
            <person name="Gautier V."/>
            <person name="Ament-Velasquez S.L."/>
            <person name="Kruys A."/>
            <person name="Hutchinson M.I."/>
            <person name="Powell A.J."/>
            <person name="Barry K."/>
            <person name="Miller A.N."/>
            <person name="Grigoriev I.V."/>
            <person name="Debuchy R."/>
            <person name="Gladieux P."/>
            <person name="Hiltunen Thoren M."/>
            <person name="Johannesson H."/>
        </authorList>
    </citation>
    <scope>NUCLEOTIDE SEQUENCE</scope>
    <source>
        <strain evidence="1">CBS 757.83</strain>
    </source>
</reference>
<proteinExistence type="predicted"/>
<gene>
    <name evidence="1" type="ORF">N658DRAFT_524689</name>
</gene>
<dbReference type="EMBL" id="MU863640">
    <property type="protein sequence ID" value="KAK4100558.1"/>
    <property type="molecule type" value="Genomic_DNA"/>
</dbReference>
<evidence type="ECO:0000313" key="2">
    <source>
        <dbReference type="Proteomes" id="UP001305647"/>
    </source>
</evidence>
<comment type="caution">
    <text evidence="1">The sequence shown here is derived from an EMBL/GenBank/DDBJ whole genome shotgun (WGS) entry which is preliminary data.</text>
</comment>